<name>A0ABQ8YCN5_9EUKA</name>
<dbReference type="Proteomes" id="UP001150062">
    <property type="component" value="Unassembled WGS sequence"/>
</dbReference>
<keyword evidence="3" id="KW-1185">Reference proteome</keyword>
<dbReference type="InterPro" id="IPR013087">
    <property type="entry name" value="Znf_C2H2_type"/>
</dbReference>
<evidence type="ECO:0000313" key="3">
    <source>
        <dbReference type="Proteomes" id="UP001150062"/>
    </source>
</evidence>
<protein>
    <recommendedName>
        <fullName evidence="1">C2H2-type domain-containing protein</fullName>
    </recommendedName>
</protein>
<dbReference type="SUPFAM" id="SSF57850">
    <property type="entry name" value="RING/U-box"/>
    <property type="match status" value="1"/>
</dbReference>
<evidence type="ECO:0000313" key="2">
    <source>
        <dbReference type="EMBL" id="KAJ6242348.1"/>
    </source>
</evidence>
<evidence type="ECO:0000259" key="1">
    <source>
        <dbReference type="PROSITE" id="PS00028"/>
    </source>
</evidence>
<accession>A0ABQ8YCN5</accession>
<dbReference type="EMBL" id="JAOAOG010000175">
    <property type="protein sequence ID" value="KAJ6242348.1"/>
    <property type="molecule type" value="Genomic_DNA"/>
</dbReference>
<dbReference type="PROSITE" id="PS00028">
    <property type="entry name" value="ZINC_FINGER_C2H2_1"/>
    <property type="match status" value="1"/>
</dbReference>
<organism evidence="2 3">
    <name type="scientific">Anaeramoeba flamelloides</name>
    <dbReference type="NCBI Taxonomy" id="1746091"/>
    <lineage>
        <taxon>Eukaryota</taxon>
        <taxon>Metamonada</taxon>
        <taxon>Anaeramoebidae</taxon>
        <taxon>Anaeramoeba</taxon>
    </lineage>
</organism>
<proteinExistence type="predicted"/>
<gene>
    <name evidence="2" type="ORF">M0813_22485</name>
</gene>
<sequence>MQEKREYINGNYQKCPKCSKLNRFYGIGCGFIHCGCGKIYCKYCLKEFGTEFEAFAHYRLEHRGTNETIVTQDLDEICSSVELITIEVHRSKIKQNFTFLKCDTLKTLRMMTQHNPNVRFRQYGSWYFENQCLENEEATLESLGIQNNSTLEFYRIMRKMKPGTDYRINTLDGETASCRFDKIKTCRKLIKRYKKKKRNRKNLKLIHEGEILKGRERLDKYPFSKHKPFYLITKEQFKEL</sequence>
<reference evidence="2" key="1">
    <citation type="submission" date="2022-08" db="EMBL/GenBank/DDBJ databases">
        <title>Novel sulfate-reducing endosymbionts in the free-living metamonad Anaeramoeba.</title>
        <authorList>
            <person name="Jerlstrom-Hultqvist J."/>
            <person name="Cepicka I."/>
            <person name="Gallot-Lavallee L."/>
            <person name="Salas-Leiva D."/>
            <person name="Curtis B.A."/>
            <person name="Zahonova K."/>
            <person name="Pipaliya S."/>
            <person name="Dacks J."/>
            <person name="Roger A.J."/>
        </authorList>
    </citation>
    <scope>NUCLEOTIDE SEQUENCE</scope>
    <source>
        <strain evidence="2">Schooner1</strain>
    </source>
</reference>
<comment type="caution">
    <text evidence="2">The sequence shown here is derived from an EMBL/GenBank/DDBJ whole genome shotgun (WGS) entry which is preliminary data.</text>
</comment>
<feature type="domain" description="C2H2-type" evidence="1">
    <location>
        <begin position="41"/>
        <end position="62"/>
    </location>
</feature>